<sequence length="271" mass="29330">MATAGDDDKSQYNLFNPTPRRLMREMTTDRPDITEVPFTVDAGHVQFESTLFGYTRTRPDVDGAESDVFEFAYTNVRIGLTNDVELSLVWQPYGIVNTNAVDPEPTQKQSGVGSVDIRGKINLWGNDDFEKVGSAFAVLPVITLPTDADNGIGTAAVEGGVAVFLSLALPAGFGLGLNAGTFAIEDYDTTGYHAEYLATASGSYEWTDKFATYAEIVAILGMQDPRGDILQLGAGWTYALTDDVQLDGGINFGLTDASDRYNPFLGLSMRF</sequence>
<dbReference type="RefSeq" id="WP_154739986.1">
    <property type="nucleotide sequence ID" value="NZ_WMBQ01000002.1"/>
</dbReference>
<proteinExistence type="predicted"/>
<dbReference type="InterPro" id="IPR025737">
    <property type="entry name" value="FApF"/>
</dbReference>
<gene>
    <name evidence="1" type="ORF">GIW81_13970</name>
</gene>
<dbReference type="EMBL" id="WMBQ01000002">
    <property type="protein sequence ID" value="MTD95442.1"/>
    <property type="molecule type" value="Genomic_DNA"/>
</dbReference>
<name>A0A6I3KNT6_9HYPH</name>
<reference evidence="1 2" key="1">
    <citation type="submission" date="2019-11" db="EMBL/GenBank/DDBJ databases">
        <title>Identification of a novel strain.</title>
        <authorList>
            <person name="Xu Q."/>
            <person name="Wang G."/>
        </authorList>
    </citation>
    <scope>NUCLEOTIDE SEQUENCE [LARGE SCALE GENOMIC DNA]</scope>
    <source>
        <strain evidence="2">xq</strain>
    </source>
</reference>
<evidence type="ECO:0008006" key="3">
    <source>
        <dbReference type="Google" id="ProtNLM"/>
    </source>
</evidence>
<dbReference type="Pfam" id="PF13557">
    <property type="entry name" value="Phenol_MetA_deg"/>
    <property type="match status" value="1"/>
</dbReference>
<protein>
    <recommendedName>
        <fullName evidence="3">MetA-pathway of phenol degradation</fullName>
    </recommendedName>
</protein>
<organism evidence="1 2">
    <name type="scientific">Hyphomicrobium album</name>
    <dbReference type="NCBI Taxonomy" id="2665159"/>
    <lineage>
        <taxon>Bacteria</taxon>
        <taxon>Pseudomonadati</taxon>
        <taxon>Pseudomonadota</taxon>
        <taxon>Alphaproteobacteria</taxon>
        <taxon>Hyphomicrobiales</taxon>
        <taxon>Hyphomicrobiaceae</taxon>
        <taxon>Hyphomicrobium</taxon>
    </lineage>
</organism>
<dbReference type="Proteomes" id="UP000440694">
    <property type="component" value="Unassembled WGS sequence"/>
</dbReference>
<evidence type="ECO:0000313" key="1">
    <source>
        <dbReference type="EMBL" id="MTD95442.1"/>
    </source>
</evidence>
<comment type="caution">
    <text evidence="1">The sequence shown here is derived from an EMBL/GenBank/DDBJ whole genome shotgun (WGS) entry which is preliminary data.</text>
</comment>
<evidence type="ECO:0000313" key="2">
    <source>
        <dbReference type="Proteomes" id="UP000440694"/>
    </source>
</evidence>
<accession>A0A6I3KNT6</accession>
<keyword evidence="2" id="KW-1185">Reference proteome</keyword>
<dbReference type="AlphaFoldDB" id="A0A6I3KNT6"/>